<dbReference type="GO" id="GO:0052621">
    <property type="term" value="F:diguanylate cyclase activity"/>
    <property type="evidence" value="ECO:0007669"/>
    <property type="project" value="UniProtKB-EC"/>
</dbReference>
<dbReference type="PANTHER" id="PTHR45138">
    <property type="entry name" value="REGULATORY COMPONENTS OF SENSORY TRANSDUCTION SYSTEM"/>
    <property type="match status" value="1"/>
</dbReference>
<dbReference type="InterPro" id="IPR050469">
    <property type="entry name" value="Diguanylate_Cyclase"/>
</dbReference>
<dbReference type="GO" id="GO:0005886">
    <property type="term" value="C:plasma membrane"/>
    <property type="evidence" value="ECO:0007669"/>
    <property type="project" value="TreeGrafter"/>
</dbReference>
<name>A0A1C3JVU1_9GAMM</name>
<feature type="transmembrane region" description="Helical" evidence="3">
    <location>
        <begin position="53"/>
        <end position="71"/>
    </location>
</feature>
<evidence type="ECO:0000259" key="4">
    <source>
        <dbReference type="PROSITE" id="PS50887"/>
    </source>
</evidence>
<keyword evidence="3" id="KW-0472">Membrane</keyword>
<organism evidence="5 8">
    <name type="scientific">Marinomonas gallaica</name>
    <dbReference type="NCBI Taxonomy" id="1806667"/>
    <lineage>
        <taxon>Bacteria</taxon>
        <taxon>Pseudomonadati</taxon>
        <taxon>Pseudomonadota</taxon>
        <taxon>Gammaproteobacteria</taxon>
        <taxon>Oceanospirillales</taxon>
        <taxon>Oceanospirillaceae</taxon>
        <taxon>Marinomonas</taxon>
    </lineage>
</organism>
<evidence type="ECO:0000313" key="5">
    <source>
        <dbReference type="EMBL" id="SBT19313.1"/>
    </source>
</evidence>
<evidence type="ECO:0000313" key="7">
    <source>
        <dbReference type="Proteomes" id="UP000092840"/>
    </source>
</evidence>
<dbReference type="EMBL" id="FLRB01000035">
    <property type="protein sequence ID" value="SBT22863.1"/>
    <property type="molecule type" value="Genomic_DNA"/>
</dbReference>
<evidence type="ECO:0000313" key="6">
    <source>
        <dbReference type="EMBL" id="SBT22863.1"/>
    </source>
</evidence>
<dbReference type="GO" id="GO:0043709">
    <property type="term" value="P:cell adhesion involved in single-species biofilm formation"/>
    <property type="evidence" value="ECO:0007669"/>
    <property type="project" value="TreeGrafter"/>
</dbReference>
<dbReference type="Proteomes" id="UP000092871">
    <property type="component" value="Unassembled WGS sequence"/>
</dbReference>
<keyword evidence="3" id="KW-1133">Transmembrane helix</keyword>
<feature type="transmembrane region" description="Helical" evidence="3">
    <location>
        <begin position="154"/>
        <end position="173"/>
    </location>
</feature>
<gene>
    <name evidence="5" type="primary">adrA_4</name>
    <name evidence="5" type="ORF">MGA5115_03475</name>
    <name evidence="6" type="ORF">MGA5116_03493</name>
</gene>
<evidence type="ECO:0000256" key="3">
    <source>
        <dbReference type="SAM" id="Phobius"/>
    </source>
</evidence>
<dbReference type="EMBL" id="FLRA01000035">
    <property type="protein sequence ID" value="SBT19313.1"/>
    <property type="molecule type" value="Genomic_DNA"/>
</dbReference>
<dbReference type="AlphaFoldDB" id="A0A1C3JVU1"/>
<evidence type="ECO:0000256" key="2">
    <source>
        <dbReference type="ARBA" id="ARBA00034247"/>
    </source>
</evidence>
<dbReference type="PANTHER" id="PTHR45138:SF9">
    <property type="entry name" value="DIGUANYLATE CYCLASE DGCM-RELATED"/>
    <property type="match status" value="1"/>
</dbReference>
<dbReference type="SMART" id="SM00267">
    <property type="entry name" value="GGDEF"/>
    <property type="match status" value="1"/>
</dbReference>
<dbReference type="GO" id="GO:1902201">
    <property type="term" value="P:negative regulation of bacterial-type flagellum-dependent cell motility"/>
    <property type="evidence" value="ECO:0007669"/>
    <property type="project" value="TreeGrafter"/>
</dbReference>
<dbReference type="InterPro" id="IPR043128">
    <property type="entry name" value="Rev_trsase/Diguanyl_cyclase"/>
</dbReference>
<reference evidence="5 8" key="2">
    <citation type="submission" date="2016-06" db="EMBL/GenBank/DDBJ databases">
        <authorList>
            <person name="Kjaerup R.B."/>
            <person name="Dalgaard T.S."/>
            <person name="Juul-Madsen H.R."/>
        </authorList>
    </citation>
    <scope>NUCLEOTIDE SEQUENCE [LARGE SCALE GENOMIC DNA]</scope>
    <source>
        <strain evidence="5 8">CECT 5115</strain>
    </source>
</reference>
<keyword evidence="3" id="KW-0812">Transmembrane</keyword>
<reference evidence="6 7" key="1">
    <citation type="submission" date="2016-06" db="EMBL/GenBank/DDBJ databases">
        <authorList>
            <person name="Rodrigo-Torres L."/>
            <person name="Arahal D.R."/>
        </authorList>
    </citation>
    <scope>NUCLEOTIDE SEQUENCE [LARGE SCALE GENOMIC DNA]</scope>
    <source>
        <strain evidence="6 7">CECT 5116</strain>
    </source>
</reference>
<dbReference type="InterPro" id="IPR000160">
    <property type="entry name" value="GGDEF_dom"/>
</dbReference>
<accession>A0A1C3JVU1</accession>
<keyword evidence="5" id="KW-0548">Nucleotidyltransferase</keyword>
<feature type="transmembrane region" description="Helical" evidence="3">
    <location>
        <begin position="108"/>
        <end position="134"/>
    </location>
</feature>
<evidence type="ECO:0000256" key="1">
    <source>
        <dbReference type="ARBA" id="ARBA00012528"/>
    </source>
</evidence>
<dbReference type="Gene3D" id="3.30.70.270">
    <property type="match status" value="1"/>
</dbReference>
<feature type="transmembrane region" description="Helical" evidence="3">
    <location>
        <begin position="20"/>
        <end position="41"/>
    </location>
</feature>
<dbReference type="Pfam" id="PF00990">
    <property type="entry name" value="GGDEF"/>
    <property type="match status" value="1"/>
</dbReference>
<dbReference type="InterPro" id="IPR029787">
    <property type="entry name" value="Nucleotide_cyclase"/>
</dbReference>
<comment type="catalytic activity">
    <reaction evidence="2">
        <text>2 GTP = 3',3'-c-di-GMP + 2 diphosphate</text>
        <dbReference type="Rhea" id="RHEA:24898"/>
        <dbReference type="ChEBI" id="CHEBI:33019"/>
        <dbReference type="ChEBI" id="CHEBI:37565"/>
        <dbReference type="ChEBI" id="CHEBI:58805"/>
        <dbReference type="EC" id="2.7.7.65"/>
    </reaction>
</comment>
<proteinExistence type="predicted"/>
<feature type="transmembrane region" description="Helical" evidence="3">
    <location>
        <begin position="77"/>
        <end position="96"/>
    </location>
</feature>
<dbReference type="EC" id="2.7.7.65" evidence="1"/>
<evidence type="ECO:0000313" key="8">
    <source>
        <dbReference type="Proteomes" id="UP000092871"/>
    </source>
</evidence>
<feature type="domain" description="GGDEF" evidence="4">
    <location>
        <begin position="219"/>
        <end position="347"/>
    </location>
</feature>
<protein>
    <recommendedName>
        <fullName evidence="1">diguanylate cyclase</fullName>
        <ecNumber evidence="1">2.7.7.65</ecNumber>
    </recommendedName>
</protein>
<dbReference type="Proteomes" id="UP000092840">
    <property type="component" value="Unassembled WGS sequence"/>
</dbReference>
<keyword evidence="7" id="KW-1185">Reference proteome</keyword>
<keyword evidence="5" id="KW-0808">Transferase</keyword>
<dbReference type="PROSITE" id="PS50887">
    <property type="entry name" value="GGDEF"/>
    <property type="match status" value="1"/>
</dbReference>
<dbReference type="NCBIfam" id="TIGR00254">
    <property type="entry name" value="GGDEF"/>
    <property type="match status" value="1"/>
</dbReference>
<dbReference type="CDD" id="cd01949">
    <property type="entry name" value="GGDEF"/>
    <property type="match status" value="1"/>
</dbReference>
<dbReference type="SUPFAM" id="SSF55073">
    <property type="entry name" value="Nucleotide cyclase"/>
    <property type="match status" value="1"/>
</dbReference>
<sequence length="347" mass="38872">MVQYLMSRYLGIDKQNEQYRQVSLILIYTISCICITTFYCFYNTVIFDFPRMFYIDLAGTLIGVAALYTLLGLKRVQLASLILMLMAGGIILLVLLERGNQKYSLAWVMVVPVMSIFLLGYLWGAVYSLVYLAIVAFLGKQGLLVWQPSPWDTGSFINVIAIYVLLFMFSCYFEASRRAAYKLLLQSNRKLALLASSDVLTGLRNRRSLEDYLLTHTDTQQYLAIIDVDDFKHINDHFGHNVGDDVLIALAAIMQDCVGDLGLVGRWGGEEFVVIYDASELSEFTRLLATLNHKVYQHSFGLTQPVSISIGGCVHIGSDYKASLRAADAALYDVKVSGKNAYKMAGE</sequence>